<dbReference type="SUPFAM" id="SSF51064">
    <property type="entry name" value="Head domain of nucleotide exchange factor GrpE"/>
    <property type="match status" value="1"/>
</dbReference>
<dbReference type="Gene3D" id="2.30.22.10">
    <property type="entry name" value="Head domain of nucleotide exchange factor GrpE"/>
    <property type="match status" value="1"/>
</dbReference>
<dbReference type="GO" id="GO:0001405">
    <property type="term" value="C:PAM complex, Tim23 associated import motor"/>
    <property type="evidence" value="ECO:0007669"/>
    <property type="project" value="TreeGrafter"/>
</dbReference>
<organism evidence="5">
    <name type="scientific">Aceria tosichella</name>
    <name type="common">wheat curl mite</name>
    <dbReference type="NCBI Taxonomy" id="561515"/>
    <lineage>
        <taxon>Eukaryota</taxon>
        <taxon>Metazoa</taxon>
        <taxon>Ecdysozoa</taxon>
        <taxon>Arthropoda</taxon>
        <taxon>Chelicerata</taxon>
        <taxon>Arachnida</taxon>
        <taxon>Acari</taxon>
        <taxon>Acariformes</taxon>
        <taxon>Trombidiformes</taxon>
        <taxon>Prostigmata</taxon>
        <taxon>Eupodina</taxon>
        <taxon>Eriophyoidea</taxon>
        <taxon>Eriophyidae</taxon>
        <taxon>Eriophyinae</taxon>
        <taxon>Aceriini</taxon>
        <taxon>Aceria</taxon>
    </lineage>
</organism>
<sequence length="182" mass="20504">MLARISSVSLPRAQKALTSTTSLRHLFVISKADHDKLVERAQMCDAKYKLALADMENLRQRLNRQIEDTKQYAITGFCKDLLEVTDTFEMALKHMTPESVGQTNYDGISLIEQRIVAIFKKHGLISLNPKGLKFNPNEHQAMFETPDASKEPGTVSEVCKVGWKLHDRIVRPALVGVTKKPD</sequence>
<dbReference type="PANTHER" id="PTHR21237">
    <property type="entry name" value="GRPE PROTEIN"/>
    <property type="match status" value="1"/>
</dbReference>
<dbReference type="FunFam" id="2.30.22.10:FF:000002">
    <property type="entry name" value="GrpE protein homolog"/>
    <property type="match status" value="1"/>
</dbReference>
<accession>A0A6G1SCX2</accession>
<evidence type="ECO:0000313" key="5">
    <source>
        <dbReference type="EMBL" id="MDE47802.1"/>
    </source>
</evidence>
<gene>
    <name evidence="5" type="primary">Grpel1</name>
    <name evidence="5" type="ORF">g.10636</name>
</gene>
<dbReference type="Gene3D" id="3.90.20.20">
    <property type="match status" value="1"/>
</dbReference>
<reference evidence="5" key="1">
    <citation type="submission" date="2018-10" db="EMBL/GenBank/DDBJ databases">
        <title>Transcriptome assembly of Aceria tosichella (Wheat curl mite) Type 2.</title>
        <authorList>
            <person name="Scully E.D."/>
            <person name="Geib S.M."/>
            <person name="Palmer N.A."/>
            <person name="Gupta A.K."/>
            <person name="Sarath G."/>
            <person name="Tatineni S."/>
        </authorList>
    </citation>
    <scope>NUCLEOTIDE SEQUENCE</scope>
    <source>
        <strain evidence="5">LincolnNE</strain>
    </source>
</reference>
<dbReference type="GO" id="GO:0051087">
    <property type="term" value="F:protein-folding chaperone binding"/>
    <property type="evidence" value="ECO:0007669"/>
    <property type="project" value="InterPro"/>
</dbReference>
<dbReference type="GO" id="GO:0042803">
    <property type="term" value="F:protein homodimerization activity"/>
    <property type="evidence" value="ECO:0007669"/>
    <property type="project" value="InterPro"/>
</dbReference>
<dbReference type="InterPro" id="IPR013805">
    <property type="entry name" value="GrpE_CC"/>
</dbReference>
<proteinExistence type="inferred from homology"/>
<dbReference type="InterPro" id="IPR009012">
    <property type="entry name" value="GrpE_head"/>
</dbReference>
<evidence type="ECO:0000256" key="4">
    <source>
        <dbReference type="RuleBase" id="RU004478"/>
    </source>
</evidence>
<dbReference type="PRINTS" id="PR00773">
    <property type="entry name" value="GRPEPROTEIN"/>
</dbReference>
<dbReference type="SUPFAM" id="SSF58014">
    <property type="entry name" value="Coiled-coil domain of nucleotide exchange factor GrpE"/>
    <property type="match status" value="1"/>
</dbReference>
<comment type="subcellular location">
    <subcellularLocation>
        <location evidence="1">Mitochondrion matrix</location>
    </subcellularLocation>
</comment>
<evidence type="ECO:0000256" key="1">
    <source>
        <dbReference type="ARBA" id="ARBA00004305"/>
    </source>
</evidence>
<dbReference type="Pfam" id="PF01025">
    <property type="entry name" value="GrpE"/>
    <property type="match status" value="1"/>
</dbReference>
<protein>
    <submittedName>
        <fullName evidence="5">GrpE 1, mitochondrial</fullName>
    </submittedName>
</protein>
<dbReference type="GO" id="GO:0030150">
    <property type="term" value="P:protein import into mitochondrial matrix"/>
    <property type="evidence" value="ECO:0007669"/>
    <property type="project" value="TreeGrafter"/>
</dbReference>
<dbReference type="PANTHER" id="PTHR21237:SF23">
    <property type="entry name" value="GRPE PROTEIN HOMOLOG, MITOCHONDRIAL"/>
    <property type="match status" value="1"/>
</dbReference>
<dbReference type="GO" id="GO:0051082">
    <property type="term" value="F:unfolded protein binding"/>
    <property type="evidence" value="ECO:0007669"/>
    <property type="project" value="TreeGrafter"/>
</dbReference>
<keyword evidence="3" id="KW-0143">Chaperone</keyword>
<dbReference type="InterPro" id="IPR000740">
    <property type="entry name" value="GrpE"/>
</dbReference>
<evidence type="ECO:0000256" key="2">
    <source>
        <dbReference type="ARBA" id="ARBA00009054"/>
    </source>
</evidence>
<dbReference type="GO" id="GO:0000774">
    <property type="term" value="F:adenyl-nucleotide exchange factor activity"/>
    <property type="evidence" value="ECO:0007669"/>
    <property type="project" value="InterPro"/>
</dbReference>
<name>A0A6G1SCX2_9ACAR</name>
<dbReference type="GO" id="GO:0006457">
    <property type="term" value="P:protein folding"/>
    <property type="evidence" value="ECO:0007669"/>
    <property type="project" value="InterPro"/>
</dbReference>
<evidence type="ECO:0000256" key="3">
    <source>
        <dbReference type="ARBA" id="ARBA00023186"/>
    </source>
</evidence>
<dbReference type="HAMAP" id="MF_01151">
    <property type="entry name" value="GrpE"/>
    <property type="match status" value="1"/>
</dbReference>
<comment type="similarity">
    <text evidence="2 4">Belongs to the GrpE family.</text>
</comment>
<dbReference type="AlphaFoldDB" id="A0A6G1SCX2"/>
<dbReference type="CDD" id="cd00446">
    <property type="entry name" value="GrpE"/>
    <property type="match status" value="1"/>
</dbReference>
<dbReference type="EMBL" id="GGYP01003031">
    <property type="protein sequence ID" value="MDE47802.1"/>
    <property type="molecule type" value="Transcribed_RNA"/>
</dbReference>